<name>A0A2U9AVB2_SCOMX</name>
<protein>
    <submittedName>
        <fullName evidence="2">Uncharacterized protein</fullName>
    </submittedName>
</protein>
<feature type="region of interest" description="Disordered" evidence="1">
    <location>
        <begin position="17"/>
        <end position="59"/>
    </location>
</feature>
<dbReference type="EMBL" id="CP026243">
    <property type="protein sequence ID" value="AWO95530.1"/>
    <property type="molecule type" value="Genomic_DNA"/>
</dbReference>
<organism evidence="2 3">
    <name type="scientific">Scophthalmus maximus</name>
    <name type="common">Turbot</name>
    <name type="synonym">Psetta maxima</name>
    <dbReference type="NCBI Taxonomy" id="52904"/>
    <lineage>
        <taxon>Eukaryota</taxon>
        <taxon>Metazoa</taxon>
        <taxon>Chordata</taxon>
        <taxon>Craniata</taxon>
        <taxon>Vertebrata</taxon>
        <taxon>Euteleostomi</taxon>
        <taxon>Actinopterygii</taxon>
        <taxon>Neopterygii</taxon>
        <taxon>Teleostei</taxon>
        <taxon>Neoteleostei</taxon>
        <taxon>Acanthomorphata</taxon>
        <taxon>Carangaria</taxon>
        <taxon>Pleuronectiformes</taxon>
        <taxon>Pleuronectoidei</taxon>
        <taxon>Scophthalmidae</taxon>
        <taxon>Scophthalmus</taxon>
    </lineage>
</organism>
<proteinExistence type="predicted"/>
<evidence type="ECO:0000313" key="3">
    <source>
        <dbReference type="Proteomes" id="UP000246464"/>
    </source>
</evidence>
<sequence>MGRGRGLAAAEGHFQLVDAGDGRGGPEAGSATFLPAPAARPRASPDEMQTPELALDQKLPLPQRLRVELRPKSSTPTVLASSILAPGA</sequence>
<evidence type="ECO:0000313" key="2">
    <source>
        <dbReference type="EMBL" id="AWO95530.1"/>
    </source>
</evidence>
<dbReference type="Proteomes" id="UP000246464">
    <property type="component" value="Chromosome 1"/>
</dbReference>
<reference evidence="2 3" key="1">
    <citation type="submission" date="2017-12" db="EMBL/GenBank/DDBJ databases">
        <title>Integrating genomic resources of turbot (Scophthalmus maximus) in depth evaluation of genetic and physical mapping variation across individuals.</title>
        <authorList>
            <person name="Martinez P."/>
        </authorList>
    </citation>
    <scope>NUCLEOTIDE SEQUENCE [LARGE SCALE GENOMIC DNA]</scope>
</reference>
<dbReference type="AlphaFoldDB" id="A0A2U9AVB2"/>
<evidence type="ECO:0000256" key="1">
    <source>
        <dbReference type="SAM" id="MobiDB-lite"/>
    </source>
</evidence>
<gene>
    <name evidence="2" type="ORF">SMAX5B_002117</name>
</gene>
<accession>A0A2U9AVB2</accession>
<keyword evidence="3" id="KW-1185">Reference proteome</keyword>